<dbReference type="PRINTS" id="PR00328">
    <property type="entry name" value="SAR1GTPBP"/>
</dbReference>
<dbReference type="SMART" id="SM00177">
    <property type="entry name" value="ARF"/>
    <property type="match status" value="1"/>
</dbReference>
<feature type="binding site" evidence="4">
    <location>
        <position position="70"/>
    </location>
    <ligand>
        <name>GTP</name>
        <dbReference type="ChEBI" id="CHEBI:37565"/>
    </ligand>
</feature>
<keyword evidence="8" id="KW-1185">Reference proteome</keyword>
<dbReference type="InterPro" id="IPR005225">
    <property type="entry name" value="Small_GTP-bd"/>
</dbReference>
<evidence type="ECO:0000256" key="5">
    <source>
        <dbReference type="PIRSR" id="PIRSR606689-2"/>
    </source>
</evidence>
<dbReference type="FunFam" id="3.40.50.300:FF:000412">
    <property type="entry name" value="ADP-ribosylation factor 1"/>
    <property type="match status" value="1"/>
</dbReference>
<dbReference type="SUPFAM" id="SSF52540">
    <property type="entry name" value="P-loop containing nucleoside triphosphate hydrolases"/>
    <property type="match status" value="1"/>
</dbReference>
<dbReference type="CDD" id="cd00878">
    <property type="entry name" value="Arf_Arl"/>
    <property type="match status" value="1"/>
</dbReference>
<accession>W7TFA3</accession>
<name>W7TFA3_9STRA</name>
<dbReference type="GO" id="GO:0030010">
    <property type="term" value="P:establishment of cell polarity"/>
    <property type="evidence" value="ECO:0007669"/>
    <property type="project" value="UniProtKB-ARBA"/>
</dbReference>
<dbReference type="InterPro" id="IPR024156">
    <property type="entry name" value="Small_GTPase_ARF"/>
</dbReference>
<dbReference type="EMBL" id="AZIL01001101">
    <property type="protein sequence ID" value="EWM24832.1"/>
    <property type="molecule type" value="Genomic_DNA"/>
</dbReference>
<evidence type="ECO:0000313" key="7">
    <source>
        <dbReference type="EMBL" id="EWM24832.1"/>
    </source>
</evidence>
<dbReference type="GO" id="GO:0046872">
    <property type="term" value="F:metal ion binding"/>
    <property type="evidence" value="ECO:0007669"/>
    <property type="project" value="UniProtKB-KW"/>
</dbReference>
<dbReference type="Proteomes" id="UP000019335">
    <property type="component" value="Chromosome 12"/>
</dbReference>
<dbReference type="PROSITE" id="PS51417">
    <property type="entry name" value="ARF"/>
    <property type="match status" value="1"/>
</dbReference>
<dbReference type="GO" id="GO:0003924">
    <property type="term" value="F:GTPase activity"/>
    <property type="evidence" value="ECO:0007669"/>
    <property type="project" value="InterPro"/>
</dbReference>
<organism evidence="7 8">
    <name type="scientific">Nannochloropsis gaditana</name>
    <dbReference type="NCBI Taxonomy" id="72520"/>
    <lineage>
        <taxon>Eukaryota</taxon>
        <taxon>Sar</taxon>
        <taxon>Stramenopiles</taxon>
        <taxon>Ochrophyta</taxon>
        <taxon>Eustigmatophyceae</taxon>
        <taxon>Eustigmatales</taxon>
        <taxon>Monodopsidaceae</taxon>
        <taxon>Nannochloropsis</taxon>
    </lineage>
</organism>
<evidence type="ECO:0000256" key="4">
    <source>
        <dbReference type="PIRSR" id="PIRSR606689-1"/>
    </source>
</evidence>
<keyword evidence="5" id="KW-0460">Magnesium</keyword>
<dbReference type="NCBIfam" id="TIGR00231">
    <property type="entry name" value="small_GTP"/>
    <property type="match status" value="1"/>
</dbReference>
<dbReference type="Pfam" id="PF00025">
    <property type="entry name" value="Arf"/>
    <property type="match status" value="1"/>
</dbReference>
<feature type="binding site" evidence="5">
    <location>
        <position position="48"/>
    </location>
    <ligand>
        <name>Mg(2+)</name>
        <dbReference type="ChEBI" id="CHEBI:18420"/>
    </ligand>
</feature>
<dbReference type="OrthoDB" id="34781at2759"/>
<feature type="binding site" evidence="4">
    <location>
        <begin position="24"/>
        <end position="31"/>
    </location>
    <ligand>
        <name>GTP</name>
        <dbReference type="ChEBI" id="CHEBI:37565"/>
    </ligand>
</feature>
<dbReference type="InterPro" id="IPR027417">
    <property type="entry name" value="P-loop_NTPase"/>
</dbReference>
<feature type="binding site" evidence="5">
    <location>
        <position position="31"/>
    </location>
    <ligand>
        <name>Mg(2+)</name>
        <dbReference type="ChEBI" id="CHEBI:18420"/>
    </ligand>
</feature>
<reference evidence="7 8" key="1">
    <citation type="journal article" date="2014" name="Mol. Plant">
        <title>Chromosome Scale Genome Assembly and Transcriptome Profiling of Nannochloropsis gaditana in Nitrogen Depletion.</title>
        <authorList>
            <person name="Corteggiani Carpinelli E."/>
            <person name="Telatin A."/>
            <person name="Vitulo N."/>
            <person name="Forcato C."/>
            <person name="D'Angelo M."/>
            <person name="Schiavon R."/>
            <person name="Vezzi A."/>
            <person name="Giacometti G.M."/>
            <person name="Morosinotto T."/>
            <person name="Valle G."/>
        </authorList>
    </citation>
    <scope>NUCLEOTIDE SEQUENCE [LARGE SCALE GENOMIC DNA]</scope>
    <source>
        <strain evidence="7 8">B-31</strain>
    </source>
</reference>
<evidence type="ECO:0000256" key="1">
    <source>
        <dbReference type="ARBA" id="ARBA00010290"/>
    </source>
</evidence>
<evidence type="ECO:0000256" key="2">
    <source>
        <dbReference type="ARBA" id="ARBA00022741"/>
    </source>
</evidence>
<proteinExistence type="inferred from homology"/>
<dbReference type="SMART" id="SM00178">
    <property type="entry name" value="SAR"/>
    <property type="match status" value="1"/>
</dbReference>
<evidence type="ECO:0000256" key="3">
    <source>
        <dbReference type="ARBA" id="ARBA00023134"/>
    </source>
</evidence>
<evidence type="ECO:0000313" key="8">
    <source>
        <dbReference type="Proteomes" id="UP000019335"/>
    </source>
</evidence>
<protein>
    <submittedName>
        <fullName evidence="7">Adp-ribosylation factor</fullName>
    </submittedName>
</protein>
<evidence type="ECO:0000256" key="6">
    <source>
        <dbReference type="RuleBase" id="RU003925"/>
    </source>
</evidence>
<feature type="binding site" evidence="4">
    <location>
        <begin position="126"/>
        <end position="129"/>
    </location>
    <ligand>
        <name>GTP</name>
        <dbReference type="ChEBI" id="CHEBI:37565"/>
    </ligand>
</feature>
<keyword evidence="5" id="KW-0479">Metal-binding</keyword>
<keyword evidence="3 4" id="KW-0342">GTP-binding</keyword>
<dbReference type="InterPro" id="IPR006689">
    <property type="entry name" value="Small_GTPase_ARF/SAR"/>
</dbReference>
<dbReference type="Gene3D" id="3.40.50.300">
    <property type="entry name" value="P-loop containing nucleotide triphosphate hydrolases"/>
    <property type="match status" value="1"/>
</dbReference>
<dbReference type="SMART" id="SM00175">
    <property type="entry name" value="RAB"/>
    <property type="match status" value="1"/>
</dbReference>
<comment type="caution">
    <text evidence="7">The sequence shown here is derived from an EMBL/GenBank/DDBJ whole genome shotgun (WGS) entry which is preliminary data.</text>
</comment>
<gene>
    <name evidence="7" type="ORF">Naga_100234g3</name>
</gene>
<keyword evidence="2 4" id="KW-0547">Nucleotide-binding</keyword>
<dbReference type="GO" id="GO:0005525">
    <property type="term" value="F:GTP binding"/>
    <property type="evidence" value="ECO:0007669"/>
    <property type="project" value="UniProtKB-KW"/>
</dbReference>
<comment type="similarity">
    <text evidence="1 6">Belongs to the small GTPase superfamily. Arf family.</text>
</comment>
<dbReference type="PANTHER" id="PTHR11711">
    <property type="entry name" value="ADP RIBOSYLATION FACTOR-RELATED"/>
    <property type="match status" value="1"/>
</dbReference>
<sequence>MGQLMTRVLDVLWGKEDRRLLMLGLDAAGKTTILYRLQLGEDVHSIPTIGFNVEKVEYRNISFTIWDVGGQDRLRKLWRHYYKDNDALIFVIDSADRARLHEARSELHHLLSEPQLLDSILLVYANKADLPQAISVQEMARLLQLDNVGALLEGGREEGKGYRDVDRDADHYLREDEGSLVMLCRPLDELTLCIV</sequence>
<dbReference type="AlphaFoldDB" id="W7TFA3"/>